<proteinExistence type="predicted"/>
<accession>A0A7S0DLN6</accession>
<evidence type="ECO:0000256" key="3">
    <source>
        <dbReference type="ARBA" id="ARBA00022737"/>
    </source>
</evidence>
<dbReference type="SUPFAM" id="SSF52075">
    <property type="entry name" value="Outer arm dynein light chain 1"/>
    <property type="match status" value="1"/>
</dbReference>
<evidence type="ECO:0008006" key="8">
    <source>
        <dbReference type="Google" id="ProtNLM"/>
    </source>
</evidence>
<dbReference type="InterPro" id="IPR032675">
    <property type="entry name" value="LRR_dom_sf"/>
</dbReference>
<feature type="compositionally biased region" description="Basic and acidic residues" evidence="6">
    <location>
        <begin position="280"/>
        <end position="323"/>
    </location>
</feature>
<dbReference type="InterPro" id="IPR001611">
    <property type="entry name" value="Leu-rich_rpt"/>
</dbReference>
<dbReference type="PROSITE" id="PS51450">
    <property type="entry name" value="LRR"/>
    <property type="match status" value="3"/>
</dbReference>
<gene>
    <name evidence="7" type="ORF">LAMO00422_LOCUS17649</name>
</gene>
<dbReference type="SMART" id="SM00365">
    <property type="entry name" value="LRR_SD22"/>
    <property type="match status" value="3"/>
</dbReference>
<evidence type="ECO:0000256" key="5">
    <source>
        <dbReference type="ARBA" id="ARBA00023273"/>
    </source>
</evidence>
<protein>
    <recommendedName>
        <fullName evidence="8">Dynein assembly factor 1, axonemal homolog</fullName>
    </recommendedName>
</protein>
<dbReference type="Gene3D" id="3.80.10.10">
    <property type="entry name" value="Ribonuclease Inhibitor"/>
    <property type="match status" value="2"/>
</dbReference>
<dbReference type="PANTHER" id="PTHR45973">
    <property type="entry name" value="PROTEIN PHOSPHATASE 1 REGULATORY SUBUNIT SDS22-RELATED"/>
    <property type="match status" value="1"/>
</dbReference>
<keyword evidence="5" id="KW-0966">Cell projection</keyword>
<sequence>MTPEALKELVKKYKGYPHCLRLNDKLYAHFMGFDRIQNLEPFTGLKCLYLEKNAIEKIEGISHLQELSSLYLQENCLLTLEGLPSLQNLYTLNVSHNFIQVVEGLKGLGNLNTLIIHHNDIKETKCLQGLLECPSLSVLDISQNKLQNEDALDVLRGMPALKVLYLKGNPFVRKMRNYRKRVISQFPLLTYLDDRPIFPKERLLAEAWAKGGKEAEKAERERQRKEEHDKAKKRNQEFYEMFIKRNGLSDSKSPKSNVKTTTNPDPNSNTDRLNQICNAVEEKGDCRLGERKDDDGNMEIKRDEKNKDRGGIIDVSKELEDVE</sequence>
<keyword evidence="3" id="KW-0677">Repeat</keyword>
<dbReference type="Pfam" id="PF14580">
    <property type="entry name" value="LRR_9"/>
    <property type="match status" value="1"/>
</dbReference>
<evidence type="ECO:0000256" key="1">
    <source>
        <dbReference type="ARBA" id="ARBA00004138"/>
    </source>
</evidence>
<name>A0A7S0DLN6_9EUKA</name>
<feature type="compositionally biased region" description="Basic and acidic residues" evidence="6">
    <location>
        <begin position="211"/>
        <end position="237"/>
    </location>
</feature>
<feature type="compositionally biased region" description="Low complexity" evidence="6">
    <location>
        <begin position="260"/>
        <end position="271"/>
    </location>
</feature>
<feature type="compositionally biased region" description="Polar residues" evidence="6">
    <location>
        <begin position="248"/>
        <end position="259"/>
    </location>
</feature>
<evidence type="ECO:0000256" key="2">
    <source>
        <dbReference type="ARBA" id="ARBA00022614"/>
    </source>
</evidence>
<evidence type="ECO:0000256" key="4">
    <source>
        <dbReference type="ARBA" id="ARBA00023069"/>
    </source>
</evidence>
<reference evidence="7" key="1">
    <citation type="submission" date="2021-01" db="EMBL/GenBank/DDBJ databases">
        <authorList>
            <person name="Corre E."/>
            <person name="Pelletier E."/>
            <person name="Niang G."/>
            <person name="Scheremetjew M."/>
            <person name="Finn R."/>
            <person name="Kale V."/>
            <person name="Holt S."/>
            <person name="Cochrane G."/>
            <person name="Meng A."/>
            <person name="Brown T."/>
            <person name="Cohen L."/>
        </authorList>
    </citation>
    <scope>NUCLEOTIDE SEQUENCE</scope>
    <source>
        <strain evidence="7">CCMP2058</strain>
    </source>
</reference>
<organism evidence="7">
    <name type="scientific">Amorphochlora amoebiformis</name>
    <dbReference type="NCBI Taxonomy" id="1561963"/>
    <lineage>
        <taxon>Eukaryota</taxon>
        <taxon>Sar</taxon>
        <taxon>Rhizaria</taxon>
        <taxon>Cercozoa</taxon>
        <taxon>Chlorarachniophyceae</taxon>
        <taxon>Amorphochlora</taxon>
    </lineage>
</organism>
<dbReference type="EMBL" id="HBEM01025973">
    <property type="protein sequence ID" value="CAD8458698.1"/>
    <property type="molecule type" value="Transcribed_RNA"/>
</dbReference>
<evidence type="ECO:0000256" key="6">
    <source>
        <dbReference type="SAM" id="MobiDB-lite"/>
    </source>
</evidence>
<keyword evidence="2" id="KW-0433">Leucine-rich repeat</keyword>
<comment type="subcellular location">
    <subcellularLocation>
        <location evidence="1">Cell projection</location>
        <location evidence="1">Cilium</location>
    </subcellularLocation>
</comment>
<evidence type="ECO:0000313" key="7">
    <source>
        <dbReference type="EMBL" id="CAD8458698.1"/>
    </source>
</evidence>
<dbReference type="PANTHER" id="PTHR45973:SF9">
    <property type="entry name" value="LEUCINE-RICH REPEAT-CONTAINING PROTEIN 46"/>
    <property type="match status" value="1"/>
</dbReference>
<feature type="region of interest" description="Disordered" evidence="6">
    <location>
        <begin position="210"/>
        <end position="323"/>
    </location>
</feature>
<dbReference type="InterPro" id="IPR050576">
    <property type="entry name" value="Cilia_flagella_integrity"/>
</dbReference>
<keyword evidence="4" id="KW-0969">Cilium</keyword>
<dbReference type="AlphaFoldDB" id="A0A7S0DLN6"/>